<dbReference type="Gene3D" id="1.10.150.20">
    <property type="entry name" value="5' to 3' exonuclease, C-terminal subdomain"/>
    <property type="match status" value="1"/>
</dbReference>
<dbReference type="InterPro" id="IPR036279">
    <property type="entry name" value="5-3_exonuclease_C_sf"/>
</dbReference>
<feature type="compositionally biased region" description="Basic residues" evidence="14">
    <location>
        <begin position="967"/>
        <end position="982"/>
    </location>
</feature>
<keyword evidence="11" id="KW-0539">Nucleus</keyword>
<comment type="similarity">
    <text evidence="3">Belongs to the XPG/RAD2 endonuclease family. XPG subfamily.</text>
</comment>
<evidence type="ECO:0000256" key="11">
    <source>
        <dbReference type="ARBA" id="ARBA00023242"/>
    </source>
</evidence>
<dbReference type="GO" id="GO:0005634">
    <property type="term" value="C:nucleus"/>
    <property type="evidence" value="ECO:0007669"/>
    <property type="project" value="UniProtKB-SubCell"/>
</dbReference>
<dbReference type="InterPro" id="IPR006086">
    <property type="entry name" value="XPG-I_dom"/>
</dbReference>
<keyword evidence="17" id="KW-1185">Reference proteome</keyword>
<dbReference type="CDD" id="cd09904">
    <property type="entry name" value="H3TH_XPG"/>
    <property type="match status" value="1"/>
</dbReference>
<feature type="region of interest" description="Disordered" evidence="14">
    <location>
        <begin position="409"/>
        <end position="475"/>
    </location>
</feature>
<evidence type="ECO:0000256" key="1">
    <source>
        <dbReference type="ARBA" id="ARBA00001946"/>
    </source>
</evidence>
<dbReference type="CDD" id="cd09868">
    <property type="entry name" value="PIN_XPG_RAD2"/>
    <property type="match status" value="1"/>
</dbReference>
<evidence type="ECO:0000256" key="12">
    <source>
        <dbReference type="ARBA" id="ARBA00038112"/>
    </source>
</evidence>
<sequence>MSQDDLEEYARMFRGGEEVNLYDFSKIDFDSDFFVSLPMADRYNILNAARLRSRMRMGLAKEQLDSMFPNRMDFSKFQIERVKERNDLTQRLMNLNGMNDQLGSYDPTRVAGEKGREYVLVKNDGVEGGWVLGVVGSSGTREGERNKPIIVDKTEELEGEEEEDPDDDEEFEDVPVEGLNRLPHIEPRDDREGSYAYDVLDGAEAQMLRRAIYESKRDQNGSNNKRKLSPGPISDASLTKSANPLFLGNDEDYDEGEDDDPFPLDFVGEERGNDGDDDELQKAIRLSLETPRGYDSLELESTFFGRDLSDIPEEEEEDEPINNKGKGKAVEEPLVEKKKSPLLAVPGGDADFSRAVSESRRMNGGATPRDSGWGTPGEGSKGSSSSVAKNPFGGLLPFERLDLGKSMLFKGKKLQEKPKEMGKDRDKGKDKDGDDSAPLPPWFTGGPKKDLAEEMRLANRDRELTREEKEREEYELEMQRVVNERYKERDVVMIDSDDGEGNDDVVMLDGPSEKADLNMDGAAGRLSTHPPKPIDSEQEDNEEEIEWEESDHEDALAARESKAAPKPYLGGSPLSPNFEEAENGAPREVTPLEYADDEEQYAEPEDLELVQQLAAESEEHARFAAELNNRPQQQTREEYERELNALRVQQAKDRRDADEVTQVMVQECQQLLTLFGIPYITAPMEAEAQCAELVRLGLVDGIVTDDSDTFLFGGTRVYKNMFNQAKFVECYLASDLEKEYALDRTRLIRIAHLLGSDYTEGVPTVGPVTAMELLAEFASDNGLSEFKEWWTAVQSGLRKLADDDGSPFRKKFRKNATKIFLPTNFPDPRVDEAYLHPEVDHDPSQFEWGMPDLDGLRRFLMATVGWSQERTDEVLVPVIKDMNTKQVEGTQSTITQFFEGRMGAGAAGMAGAPRRKVGKSKRMEKAMLSLHERAKRINSGGGSAAGERDGDAENVEDGEVEVAEKPTKRKRASAKKSRRKKSPVGNGKGEGDNEEELGGDGHHEEGGVPGSVKKRKTTAGRARK</sequence>
<dbReference type="InterPro" id="IPR006084">
    <property type="entry name" value="XPG/Rad2"/>
</dbReference>
<comment type="cofactor">
    <cofactor evidence="1">
        <name>Mg(2+)</name>
        <dbReference type="ChEBI" id="CHEBI:18420"/>
    </cofactor>
</comment>
<gene>
    <name evidence="16" type="ORF">B9Z19DRAFT_1049576</name>
</gene>
<evidence type="ECO:0000256" key="3">
    <source>
        <dbReference type="ARBA" id="ARBA00005283"/>
    </source>
</evidence>
<feature type="compositionally biased region" description="Basic residues" evidence="14">
    <location>
        <begin position="1012"/>
        <end position="1024"/>
    </location>
</feature>
<feature type="region of interest" description="Disordered" evidence="14">
    <location>
        <begin position="213"/>
        <end position="279"/>
    </location>
</feature>
<feature type="compositionally biased region" description="Basic and acidic residues" evidence="14">
    <location>
        <begin position="141"/>
        <end position="156"/>
    </location>
</feature>
<dbReference type="GO" id="GO:0048256">
    <property type="term" value="F:flap endonuclease activity"/>
    <property type="evidence" value="ECO:0007669"/>
    <property type="project" value="UniProtKB-ARBA"/>
</dbReference>
<keyword evidence="9" id="KW-0460">Magnesium</keyword>
<dbReference type="EMBL" id="NESQ01000138">
    <property type="protein sequence ID" value="PUU77838.1"/>
    <property type="molecule type" value="Genomic_DNA"/>
</dbReference>
<dbReference type="STRING" id="42251.A0A2T6ZQS0"/>
<evidence type="ECO:0000313" key="16">
    <source>
        <dbReference type="EMBL" id="PUU77838.1"/>
    </source>
</evidence>
<feature type="compositionally biased region" description="Acidic residues" evidence="14">
    <location>
        <begin position="310"/>
        <end position="320"/>
    </location>
</feature>
<dbReference type="GO" id="GO:0006289">
    <property type="term" value="P:nucleotide-excision repair"/>
    <property type="evidence" value="ECO:0007669"/>
    <property type="project" value="UniProtKB-ARBA"/>
</dbReference>
<dbReference type="SMART" id="SM00484">
    <property type="entry name" value="XPGI"/>
    <property type="match status" value="1"/>
</dbReference>
<keyword evidence="5" id="KW-0479">Metal-binding</keyword>
<keyword evidence="7" id="KW-0227">DNA damage</keyword>
<feature type="compositionally biased region" description="Acidic residues" evidence="14">
    <location>
        <begin position="249"/>
        <end position="262"/>
    </location>
</feature>
<feature type="compositionally biased region" description="Acidic residues" evidence="14">
    <location>
        <begin position="157"/>
        <end position="175"/>
    </location>
</feature>
<feature type="compositionally biased region" description="Acidic residues" evidence="14">
    <location>
        <begin position="952"/>
        <end position="961"/>
    </location>
</feature>
<feature type="region of interest" description="Disordered" evidence="14">
    <location>
        <begin position="298"/>
        <end position="394"/>
    </location>
</feature>
<feature type="compositionally biased region" description="Basic and acidic residues" evidence="14">
    <location>
        <begin position="447"/>
        <end position="472"/>
    </location>
</feature>
<reference evidence="16 17" key="1">
    <citation type="submission" date="2017-04" db="EMBL/GenBank/DDBJ databases">
        <title>Draft genome sequence of Tuber borchii Vittad., a whitish edible truffle.</title>
        <authorList>
            <consortium name="DOE Joint Genome Institute"/>
            <person name="Murat C."/>
            <person name="Kuo A."/>
            <person name="Barry K.W."/>
            <person name="Clum A."/>
            <person name="Dockter R.B."/>
            <person name="Fauchery L."/>
            <person name="Iotti M."/>
            <person name="Kohler A."/>
            <person name="Labutti K."/>
            <person name="Lindquist E.A."/>
            <person name="Lipzen A."/>
            <person name="Ohm R.A."/>
            <person name="Wang M."/>
            <person name="Grigoriev I.V."/>
            <person name="Zambonelli A."/>
            <person name="Martin F.M."/>
        </authorList>
    </citation>
    <scope>NUCLEOTIDE SEQUENCE [LARGE SCALE GENOMIC DNA]</scope>
    <source>
        <strain evidence="16 17">Tbo3840</strain>
    </source>
</reference>
<evidence type="ECO:0000259" key="15">
    <source>
        <dbReference type="SMART" id="SM00484"/>
    </source>
</evidence>
<evidence type="ECO:0000256" key="7">
    <source>
        <dbReference type="ARBA" id="ARBA00022763"/>
    </source>
</evidence>
<dbReference type="SMART" id="SM00726">
    <property type="entry name" value="UIM"/>
    <property type="match status" value="3"/>
</dbReference>
<dbReference type="PRINTS" id="PR00853">
    <property type="entry name" value="XPGRADSUPER"/>
</dbReference>
<dbReference type="Pfam" id="PF00867">
    <property type="entry name" value="XPG_I"/>
    <property type="match status" value="1"/>
</dbReference>
<keyword evidence="4" id="KW-0540">Nuclease</keyword>
<evidence type="ECO:0000256" key="14">
    <source>
        <dbReference type="SAM" id="MobiDB-lite"/>
    </source>
</evidence>
<dbReference type="AlphaFoldDB" id="A0A2T6ZQS0"/>
<dbReference type="OrthoDB" id="31113at2759"/>
<feature type="compositionally biased region" description="Basic and acidic residues" evidence="14">
    <location>
        <begin position="413"/>
        <end position="434"/>
    </location>
</feature>
<comment type="similarity">
    <text evidence="12">Belongs to the XPG/RAD2 endonuclease family. GEN subfamily.</text>
</comment>
<evidence type="ECO:0000256" key="6">
    <source>
        <dbReference type="ARBA" id="ARBA00022759"/>
    </source>
</evidence>
<dbReference type="FunFam" id="3.40.50.1010:FF:000025">
    <property type="entry name" value="DNA repair protein RAD2"/>
    <property type="match status" value="1"/>
</dbReference>
<comment type="subcellular location">
    <subcellularLocation>
        <location evidence="2">Nucleus</location>
    </subcellularLocation>
</comment>
<feature type="compositionally biased region" description="Basic and acidic residues" evidence="14">
    <location>
        <begin position="553"/>
        <end position="563"/>
    </location>
</feature>
<feature type="domain" description="XPG-I" evidence="15">
    <location>
        <begin position="673"/>
        <end position="742"/>
    </location>
</feature>
<name>A0A2T6ZQS0_TUBBO</name>
<keyword evidence="10" id="KW-0234">DNA repair</keyword>
<protein>
    <recommendedName>
        <fullName evidence="15">XPG-I domain-containing protein</fullName>
    </recommendedName>
</protein>
<dbReference type="InterPro" id="IPR029060">
    <property type="entry name" value="PIN-like_dom_sf"/>
</dbReference>
<dbReference type="FunFam" id="1.10.150.20:FF:000030">
    <property type="entry name" value="Flap endonuclease GEN-like 1"/>
    <property type="match status" value="1"/>
</dbReference>
<evidence type="ECO:0000256" key="9">
    <source>
        <dbReference type="ARBA" id="ARBA00022842"/>
    </source>
</evidence>
<dbReference type="SUPFAM" id="SSF88723">
    <property type="entry name" value="PIN domain-like"/>
    <property type="match status" value="1"/>
</dbReference>
<feature type="compositionally biased region" description="Acidic residues" evidence="14">
    <location>
        <begin position="536"/>
        <end position="552"/>
    </location>
</feature>
<comment type="function">
    <text evidence="13">Single-stranded DNA endonuclease involved in excision repair of DNA damaged with UV light, bulky adducts, or cross-linking agents. Essential for the incision step of excision-repair.</text>
</comment>
<evidence type="ECO:0000256" key="8">
    <source>
        <dbReference type="ARBA" id="ARBA00022801"/>
    </source>
</evidence>
<dbReference type="Gene3D" id="3.40.50.1010">
    <property type="entry name" value="5'-nuclease"/>
    <property type="match status" value="1"/>
</dbReference>
<dbReference type="InterPro" id="IPR019974">
    <property type="entry name" value="XPG_CS"/>
</dbReference>
<comment type="caution">
    <text evidence="16">The sequence shown here is derived from an EMBL/GenBank/DDBJ whole genome shotgun (WGS) entry which is preliminary data.</text>
</comment>
<organism evidence="16 17">
    <name type="scientific">Tuber borchii</name>
    <name type="common">White truffle</name>
    <dbReference type="NCBI Taxonomy" id="42251"/>
    <lineage>
        <taxon>Eukaryota</taxon>
        <taxon>Fungi</taxon>
        <taxon>Dikarya</taxon>
        <taxon>Ascomycota</taxon>
        <taxon>Pezizomycotina</taxon>
        <taxon>Pezizomycetes</taxon>
        <taxon>Pezizales</taxon>
        <taxon>Tuberaceae</taxon>
        <taxon>Tuber</taxon>
    </lineage>
</organism>
<evidence type="ECO:0000313" key="17">
    <source>
        <dbReference type="Proteomes" id="UP000244722"/>
    </source>
</evidence>
<dbReference type="GO" id="GO:0003697">
    <property type="term" value="F:single-stranded DNA binding"/>
    <property type="evidence" value="ECO:0007669"/>
    <property type="project" value="TreeGrafter"/>
</dbReference>
<accession>A0A2T6ZQS0</accession>
<feature type="region of interest" description="Disordered" evidence="14">
    <location>
        <begin position="934"/>
        <end position="1024"/>
    </location>
</feature>
<dbReference type="PANTHER" id="PTHR16171:SF7">
    <property type="entry name" value="DNA REPAIR PROTEIN RAD2"/>
    <property type="match status" value="1"/>
</dbReference>
<evidence type="ECO:0000256" key="5">
    <source>
        <dbReference type="ARBA" id="ARBA00022723"/>
    </source>
</evidence>
<feature type="compositionally biased region" description="Basic and acidic residues" evidence="14">
    <location>
        <begin position="183"/>
        <end position="193"/>
    </location>
</feature>
<keyword evidence="8" id="KW-0378">Hydrolase</keyword>
<dbReference type="InterPro" id="IPR003903">
    <property type="entry name" value="UIM_dom"/>
</dbReference>
<dbReference type="InterPro" id="IPR008918">
    <property type="entry name" value="HhH2"/>
</dbReference>
<keyword evidence="6" id="KW-0255">Endonuclease</keyword>
<dbReference type="PROSITE" id="PS00842">
    <property type="entry name" value="XPG_2"/>
    <property type="match status" value="1"/>
</dbReference>
<evidence type="ECO:0000256" key="13">
    <source>
        <dbReference type="ARBA" id="ARBA00053135"/>
    </source>
</evidence>
<proteinExistence type="inferred from homology"/>
<dbReference type="Proteomes" id="UP000244722">
    <property type="component" value="Unassembled WGS sequence"/>
</dbReference>
<evidence type="ECO:0000256" key="4">
    <source>
        <dbReference type="ARBA" id="ARBA00022722"/>
    </source>
</evidence>
<dbReference type="PANTHER" id="PTHR16171">
    <property type="entry name" value="DNA REPAIR PROTEIN COMPLEMENTING XP-G CELLS-RELATED"/>
    <property type="match status" value="1"/>
</dbReference>
<feature type="region of interest" description="Disordered" evidence="14">
    <location>
        <begin position="137"/>
        <end position="196"/>
    </location>
</feature>
<dbReference type="GO" id="GO:0046872">
    <property type="term" value="F:metal ion binding"/>
    <property type="evidence" value="ECO:0007669"/>
    <property type="project" value="UniProtKB-KW"/>
</dbReference>
<feature type="compositionally biased region" description="Basic and acidic residues" evidence="14">
    <location>
        <begin position="328"/>
        <end position="339"/>
    </location>
</feature>
<evidence type="ECO:0000256" key="2">
    <source>
        <dbReference type="ARBA" id="ARBA00004123"/>
    </source>
</evidence>
<dbReference type="SMART" id="SM00279">
    <property type="entry name" value="HhH2"/>
    <property type="match status" value="1"/>
</dbReference>
<dbReference type="SUPFAM" id="SSF47807">
    <property type="entry name" value="5' to 3' exonuclease, C-terminal subdomain"/>
    <property type="match status" value="1"/>
</dbReference>
<evidence type="ECO:0000256" key="10">
    <source>
        <dbReference type="ARBA" id="ARBA00023204"/>
    </source>
</evidence>
<feature type="region of interest" description="Disordered" evidence="14">
    <location>
        <begin position="492"/>
        <end position="584"/>
    </location>
</feature>